<evidence type="ECO:0000256" key="1">
    <source>
        <dbReference type="ARBA" id="ARBA00022737"/>
    </source>
</evidence>
<feature type="transmembrane region" description="Helical" evidence="3">
    <location>
        <begin position="15"/>
        <end position="38"/>
    </location>
</feature>
<dbReference type="RefSeq" id="WP_187573331.1">
    <property type="nucleotide sequence ID" value="NZ_CP060731.1"/>
</dbReference>
<feature type="transmembrane region" description="Helical" evidence="3">
    <location>
        <begin position="389"/>
        <end position="408"/>
    </location>
</feature>
<keyword evidence="1" id="KW-0677">Repeat</keyword>
<evidence type="ECO:0000256" key="3">
    <source>
        <dbReference type="SAM" id="Phobius"/>
    </source>
</evidence>
<dbReference type="EMBL" id="CP060731">
    <property type="protein sequence ID" value="QNN77821.1"/>
    <property type="molecule type" value="Genomic_DNA"/>
</dbReference>
<reference evidence="4 5" key="1">
    <citation type="submission" date="2020-08" db="EMBL/GenBank/DDBJ databases">
        <title>Streptomycin Non-resistant strain, P. mexicana.</title>
        <authorList>
            <person name="Ganesh-Kumar S."/>
            <person name="Zhe T."/>
            <person name="Yu Z."/>
            <person name="Min Y."/>
        </authorList>
    </citation>
    <scope>NUCLEOTIDE SEQUENCE [LARGE SCALE GENOMIC DNA]</scope>
    <source>
        <strain evidence="4 5">GTZY2</strain>
    </source>
</reference>
<dbReference type="PANTHER" id="PTHR44227">
    <property type="match status" value="1"/>
</dbReference>
<proteinExistence type="predicted"/>
<sequence length="649" mass="69945">MSSGQPVKPSPRMAWWWLAAAAVAVASYWPGLWGPFVFDDIPILTPVQAWARGELPLRDAILGQQSVLLARPLAMLTFVANAWASPSGAFAYKATNLVLHLACGLLAWQLARKLFALHASTSRYAEELAVVVAAVWLLHPFHASTVLYVVQRMMQLASLLTLLALLAYVKASTLPDSAGKAKASLLLFVIFPSLVGLGILAKQTAATAPLICIAIACAYFPHRLKDRRQQGFFLLFLGIPLLALATVLVTPARYALLAGYMDYDFSPGQRLMSQPAILLDYVGQLLLPRGASMGLYGDDVTAADGLLQPAWTLGSLLTLSLITAGTVVFRRRFPAVLAGWLFFLAAHAVESSFLPLDLYFEHRNYLASFGILIALAGSAAPVFARLPRVAVSGAAVLLLAALAVSTHARARAWADKATLAMEGLAHHPDSLRAHLDALDVAMQRRDADLYLRLTAAMTSHANPEIALAGHAYRIPFQCLVKHADSTAGIERLQMLLPPRITLNDELSLRSLLSNGLRHCSPEEQTRIITAVSTAIDVAPKEARTGPRYVAIQRVMAQVFFARGERTKALAHQREAWRASGSIDDLIGLAELQAGAGDPRSAQATLRDAVHRGACASPPLRDRVMAVATFIGTPTGTSDRTISVCATTEE</sequence>
<protein>
    <recommendedName>
        <fullName evidence="6">Tetratricopeptide repeat protein</fullName>
    </recommendedName>
</protein>
<dbReference type="GeneID" id="81472960"/>
<feature type="transmembrane region" description="Helical" evidence="3">
    <location>
        <begin position="206"/>
        <end position="222"/>
    </location>
</feature>
<gene>
    <name evidence="4" type="ORF">IAE60_18365</name>
</gene>
<evidence type="ECO:0000313" key="4">
    <source>
        <dbReference type="EMBL" id="QNN77821.1"/>
    </source>
</evidence>
<evidence type="ECO:0000313" key="5">
    <source>
        <dbReference type="Proteomes" id="UP000515838"/>
    </source>
</evidence>
<evidence type="ECO:0000256" key="2">
    <source>
        <dbReference type="ARBA" id="ARBA00022803"/>
    </source>
</evidence>
<dbReference type="AlphaFoldDB" id="A0A7G9TCJ6"/>
<organism evidence="4 5">
    <name type="scientific">Pseudoxanthomonas mexicana</name>
    <dbReference type="NCBI Taxonomy" id="128785"/>
    <lineage>
        <taxon>Bacteria</taxon>
        <taxon>Pseudomonadati</taxon>
        <taxon>Pseudomonadota</taxon>
        <taxon>Gammaproteobacteria</taxon>
        <taxon>Lysobacterales</taxon>
        <taxon>Lysobacteraceae</taxon>
        <taxon>Pseudoxanthomonas</taxon>
    </lineage>
</organism>
<keyword evidence="3" id="KW-1133">Transmembrane helix</keyword>
<keyword evidence="3" id="KW-0472">Membrane</keyword>
<name>A0A7G9TCJ6_PSEMX</name>
<accession>A0A7G9TCJ6</accession>
<dbReference type="Proteomes" id="UP000515838">
    <property type="component" value="Chromosome"/>
</dbReference>
<feature type="transmembrane region" description="Helical" evidence="3">
    <location>
        <begin position="234"/>
        <end position="256"/>
    </location>
</feature>
<keyword evidence="2" id="KW-0802">TPR repeat</keyword>
<feature type="transmembrane region" description="Helical" evidence="3">
    <location>
        <begin position="365"/>
        <end position="384"/>
    </location>
</feature>
<keyword evidence="3" id="KW-0812">Transmembrane</keyword>
<dbReference type="InterPro" id="IPR052346">
    <property type="entry name" value="O-mannosyl-transferase_TMTC"/>
</dbReference>
<feature type="transmembrane region" description="Helical" evidence="3">
    <location>
        <begin position="183"/>
        <end position="200"/>
    </location>
</feature>
<feature type="transmembrane region" description="Helical" evidence="3">
    <location>
        <begin position="128"/>
        <end position="148"/>
    </location>
</feature>
<evidence type="ECO:0008006" key="6">
    <source>
        <dbReference type="Google" id="ProtNLM"/>
    </source>
</evidence>
<feature type="transmembrane region" description="Helical" evidence="3">
    <location>
        <begin position="310"/>
        <end position="329"/>
    </location>
</feature>
<feature type="transmembrane region" description="Helical" evidence="3">
    <location>
        <begin position="154"/>
        <end position="171"/>
    </location>
</feature>
<feature type="transmembrane region" description="Helical" evidence="3">
    <location>
        <begin position="336"/>
        <end position="353"/>
    </location>
</feature>
<dbReference type="PANTHER" id="PTHR44227:SF3">
    <property type="entry name" value="PROTEIN O-MANNOSYL-TRANSFERASE TMTC4"/>
    <property type="match status" value="1"/>
</dbReference>